<keyword evidence="11" id="KW-1185">Reference proteome</keyword>
<evidence type="ECO:0000256" key="6">
    <source>
        <dbReference type="ARBA" id="ARBA00023235"/>
    </source>
</evidence>
<dbReference type="Pfam" id="PF00202">
    <property type="entry name" value="Aminotran_3"/>
    <property type="match status" value="1"/>
</dbReference>
<dbReference type="NCBIfam" id="TIGR00713">
    <property type="entry name" value="hemL"/>
    <property type="match status" value="1"/>
</dbReference>
<dbReference type="GO" id="GO:0030170">
    <property type="term" value="F:pyridoxal phosphate binding"/>
    <property type="evidence" value="ECO:0007669"/>
    <property type="project" value="InterPro"/>
</dbReference>
<protein>
    <recommendedName>
        <fullName evidence="8">Glutamate-1-semialdehyde 2,1-aminomutase</fullName>
        <shortName evidence="8">GSA</shortName>
        <ecNumber evidence="8">5.4.3.8</ecNumber>
    </recommendedName>
    <alternativeName>
        <fullName evidence="8">Glutamate-1-semialdehyde aminotransferase</fullName>
        <shortName evidence="8">GSA-AT</shortName>
    </alternativeName>
</protein>
<dbReference type="STRING" id="294671.YLM1_0543"/>
<evidence type="ECO:0000256" key="4">
    <source>
        <dbReference type="ARBA" id="ARBA00008981"/>
    </source>
</evidence>
<keyword evidence="8" id="KW-0963">Cytoplasm</keyword>
<dbReference type="PANTHER" id="PTHR43713:SF3">
    <property type="entry name" value="GLUTAMATE-1-SEMIALDEHYDE 2,1-AMINOMUTASE 1, CHLOROPLASTIC-RELATED"/>
    <property type="match status" value="1"/>
</dbReference>
<dbReference type="HAMAP" id="MF_00375">
    <property type="entry name" value="HemL_aminotrans_3"/>
    <property type="match status" value="1"/>
</dbReference>
<dbReference type="UniPathway" id="UPA00251">
    <property type="reaction ID" value="UER00317"/>
</dbReference>
<evidence type="ECO:0000313" key="12">
    <source>
        <dbReference type="Proteomes" id="UP000183442"/>
    </source>
</evidence>
<dbReference type="FunFam" id="3.40.640.10:FF:000021">
    <property type="entry name" value="Glutamate-1-semialdehyde 2,1-aminomutase"/>
    <property type="match status" value="1"/>
</dbReference>
<dbReference type="SUPFAM" id="SSF53383">
    <property type="entry name" value="PLP-dependent transferases"/>
    <property type="match status" value="1"/>
</dbReference>
<dbReference type="CDD" id="cd00610">
    <property type="entry name" value="OAT_like"/>
    <property type="match status" value="1"/>
</dbReference>
<feature type="modified residue" description="N6-(pyridoxal phosphate)lysine" evidence="8">
    <location>
        <position position="259"/>
    </location>
</feature>
<comment type="pathway">
    <text evidence="3">Porphyrin-containing compound metabolism; protoporphyrin-IX biosynthesis; 5-aminolevulinate from L-glutamyl-tRNA(Glu): step 2/2.</text>
</comment>
<dbReference type="RefSeq" id="WP_067146064.1">
    <property type="nucleotide sequence ID" value="NZ_CP014265.1"/>
</dbReference>
<dbReference type="PROSITE" id="PS00600">
    <property type="entry name" value="AA_TRANSFER_CLASS_3"/>
    <property type="match status" value="1"/>
</dbReference>
<dbReference type="GO" id="GO:0006782">
    <property type="term" value="P:protoporphyrinogen IX biosynthetic process"/>
    <property type="evidence" value="ECO:0007669"/>
    <property type="project" value="UniProtKB-UniRule"/>
</dbReference>
<evidence type="ECO:0000256" key="8">
    <source>
        <dbReference type="HAMAP-Rule" id="MF_00375"/>
    </source>
</evidence>
<dbReference type="InterPro" id="IPR049704">
    <property type="entry name" value="Aminotrans_3_PPA_site"/>
</dbReference>
<dbReference type="AlphaFoldDB" id="A0A126QY89"/>
<accession>A0A126QY89</accession>
<dbReference type="InterPro" id="IPR015421">
    <property type="entry name" value="PyrdxlP-dep_Trfase_major"/>
</dbReference>
<organism evidence="9 11">
    <name type="scientific">Methanobrevibacter olleyae</name>
    <dbReference type="NCBI Taxonomy" id="294671"/>
    <lineage>
        <taxon>Archaea</taxon>
        <taxon>Methanobacteriati</taxon>
        <taxon>Methanobacteriota</taxon>
        <taxon>Methanomada group</taxon>
        <taxon>Methanobacteria</taxon>
        <taxon>Methanobacteriales</taxon>
        <taxon>Methanobacteriaceae</taxon>
        <taxon>Methanobrevibacter</taxon>
    </lineage>
</organism>
<dbReference type="GO" id="GO:0008483">
    <property type="term" value="F:transaminase activity"/>
    <property type="evidence" value="ECO:0007669"/>
    <property type="project" value="InterPro"/>
</dbReference>
<evidence type="ECO:0000256" key="2">
    <source>
        <dbReference type="ARBA" id="ARBA00001933"/>
    </source>
</evidence>
<dbReference type="InterPro" id="IPR015424">
    <property type="entry name" value="PyrdxlP-dep_Trfase"/>
</dbReference>
<reference evidence="9 11" key="1">
    <citation type="journal article" date="2016" name="Genome Announc.">
        <title>Draft Genome Sequence of the Rumen Methanogen Methanobrevibacter olleyae YLM1.</title>
        <authorList>
            <person name="Kelly W.J."/>
            <person name="Li D."/>
            <person name="Lambie S.C."/>
            <person name="Cox F."/>
            <person name="Attwood G.T."/>
            <person name="Altermann E."/>
            <person name="Leahy S.C."/>
        </authorList>
    </citation>
    <scope>NUCLEOTIDE SEQUENCE [LARGE SCALE GENOMIC DNA]</scope>
    <source>
        <strain evidence="9 11">YLM1</strain>
    </source>
</reference>
<dbReference type="Gene3D" id="3.90.1150.10">
    <property type="entry name" value="Aspartate Aminotransferase, domain 1"/>
    <property type="match status" value="1"/>
</dbReference>
<evidence type="ECO:0000256" key="1">
    <source>
        <dbReference type="ARBA" id="ARBA00001579"/>
    </source>
</evidence>
<dbReference type="KEGG" id="mol:YLM1_0543"/>
<dbReference type="EC" id="5.4.3.8" evidence="8"/>
<sequence length="421" mass="46248">MNSEELFKISKNIIPGGVNSPVRAFEPYPFFVKEAKGSHILDIDGNDYVDHCLAYGPILLGHSDEDVMNDVYNQMQIGTAYGAPSENELKLAQEVIDRVPCAEMVRFVNSGTEATMAAIRLARGFTGKNKIVKFEGAYHGAHDYVLVKSGSGAACLPDSAGIPESTTQNTLSVPFNDVEALTQLIKEEGENIACIIVEPVMGNIGCVEPTVKYLKFLREITEENGIVLIFDEVITGFRLSHGGAQEYYGIKPDLVTFAKVLGGGFPIGAYAGRKEIMELIAPNGPVYQAGTFSGNPISIQAGLSTLKKLDYPFYGELSRKGDLLRNNISDIVEDLKLDLQVVGLSSMFQIYFNPDTVLNYEIAKRSDVKRFLVYFRDLLKNGVFIPPSQFECNFISGAHSEEDLIKTSEAIENALKLAWDL</sequence>
<dbReference type="GeneID" id="28488843"/>
<dbReference type="PATRIC" id="fig|294671.3.peg.563"/>
<dbReference type="GO" id="GO:0005737">
    <property type="term" value="C:cytoplasm"/>
    <property type="evidence" value="ECO:0007669"/>
    <property type="project" value="UniProtKB-SubCell"/>
</dbReference>
<gene>
    <name evidence="8" type="primary">hemL</name>
    <name evidence="10" type="ORF">SAMN02910297_01712</name>
    <name evidence="9" type="ORF">YLM1_0543</name>
</gene>
<dbReference type="InterPro" id="IPR015422">
    <property type="entry name" value="PyrdxlP-dep_Trfase_small"/>
</dbReference>
<comment type="similarity">
    <text evidence="4 8">Belongs to the class-III pyridoxal-phosphate-dependent aminotransferase family. HemL subfamily.</text>
</comment>
<dbReference type="Proteomes" id="UP000183442">
    <property type="component" value="Unassembled WGS sequence"/>
</dbReference>
<dbReference type="InterPro" id="IPR004639">
    <property type="entry name" value="4pyrrol_synth_GluAld_NH2Trfase"/>
</dbReference>
<dbReference type="GO" id="GO:0042286">
    <property type="term" value="F:glutamate-1-semialdehyde 2,1-aminomutase activity"/>
    <property type="evidence" value="ECO:0007669"/>
    <property type="project" value="UniProtKB-UniRule"/>
</dbReference>
<keyword evidence="5 8" id="KW-0663">Pyridoxal phosphate</keyword>
<evidence type="ECO:0000256" key="3">
    <source>
        <dbReference type="ARBA" id="ARBA00004819"/>
    </source>
</evidence>
<dbReference type="EMBL" id="CP014265">
    <property type="protein sequence ID" value="AMK15100.1"/>
    <property type="molecule type" value="Genomic_DNA"/>
</dbReference>
<dbReference type="NCBIfam" id="NF000818">
    <property type="entry name" value="PRK00062.1"/>
    <property type="match status" value="1"/>
</dbReference>
<evidence type="ECO:0000313" key="10">
    <source>
        <dbReference type="EMBL" id="SFL76804.1"/>
    </source>
</evidence>
<comment type="catalytic activity">
    <reaction evidence="1 8">
        <text>(S)-4-amino-5-oxopentanoate = 5-aminolevulinate</text>
        <dbReference type="Rhea" id="RHEA:14265"/>
        <dbReference type="ChEBI" id="CHEBI:57501"/>
        <dbReference type="ChEBI" id="CHEBI:356416"/>
        <dbReference type="EC" id="5.4.3.8"/>
    </reaction>
</comment>
<dbReference type="InterPro" id="IPR005814">
    <property type="entry name" value="Aminotrans_3"/>
</dbReference>
<name>A0A126QY89_METOL</name>
<proteinExistence type="inferred from homology"/>
<keyword evidence="6 8" id="KW-0413">Isomerase</keyword>
<evidence type="ECO:0000256" key="7">
    <source>
        <dbReference type="ARBA" id="ARBA00023244"/>
    </source>
</evidence>
<reference evidence="10" key="4">
    <citation type="submission" date="2016-10" db="EMBL/GenBank/DDBJ databases">
        <authorList>
            <person name="de Groot N.N."/>
        </authorList>
    </citation>
    <scope>NUCLEOTIDE SEQUENCE [LARGE SCALE GENOMIC DNA]</scope>
    <source>
        <strain evidence="10">DSM 16632</strain>
    </source>
</reference>
<evidence type="ECO:0000313" key="9">
    <source>
        <dbReference type="EMBL" id="AMK15100.1"/>
    </source>
</evidence>
<dbReference type="EMBL" id="FOTL01000036">
    <property type="protein sequence ID" value="SFL76804.1"/>
    <property type="molecule type" value="Genomic_DNA"/>
</dbReference>
<dbReference type="Proteomes" id="UP000066376">
    <property type="component" value="Chromosome"/>
</dbReference>
<comment type="subcellular location">
    <subcellularLocation>
        <location evidence="8">Cytoplasm</location>
    </subcellularLocation>
</comment>
<evidence type="ECO:0000313" key="11">
    <source>
        <dbReference type="Proteomes" id="UP000066376"/>
    </source>
</evidence>
<reference evidence="12" key="3">
    <citation type="submission" date="2016-10" db="EMBL/GenBank/DDBJ databases">
        <authorList>
            <person name="Varghese N."/>
        </authorList>
    </citation>
    <scope>NUCLEOTIDE SEQUENCE [LARGE SCALE GENOMIC DNA]</scope>
    <source>
        <strain evidence="12">DSM 16632</strain>
    </source>
</reference>
<evidence type="ECO:0000256" key="5">
    <source>
        <dbReference type="ARBA" id="ARBA00022898"/>
    </source>
</evidence>
<keyword evidence="7 8" id="KW-0627">Porphyrin biosynthesis</keyword>
<reference evidence="11" key="2">
    <citation type="submission" date="2016-02" db="EMBL/GenBank/DDBJ databases">
        <title>The draft genome sequence of the rumen methanogen Methanobrevibacter olleyae YLM1.</title>
        <authorList>
            <consortium name="New Zealand Agricultural Greenhouse Gas Research Centre/Pastoral Greenhouse Gas Research Consortium"/>
            <person name="Kelly W.J."/>
            <person name="Li D."/>
            <person name="Lambie S.C."/>
            <person name="Attwood G.T."/>
            <person name="Altermann E."/>
            <person name="Leahy S.C."/>
        </authorList>
    </citation>
    <scope>NUCLEOTIDE SEQUENCE [LARGE SCALE GENOMIC DNA]</scope>
    <source>
        <strain evidence="11">YLM1</strain>
    </source>
</reference>
<dbReference type="OrthoDB" id="6524at2157"/>
<dbReference type="PANTHER" id="PTHR43713">
    <property type="entry name" value="GLUTAMATE-1-SEMIALDEHYDE 2,1-AMINOMUTASE"/>
    <property type="match status" value="1"/>
</dbReference>
<dbReference type="Gene3D" id="3.40.640.10">
    <property type="entry name" value="Type I PLP-dependent aspartate aminotransferase-like (Major domain)"/>
    <property type="match status" value="1"/>
</dbReference>
<comment type="cofactor">
    <cofactor evidence="2 8">
        <name>pyridoxal 5'-phosphate</name>
        <dbReference type="ChEBI" id="CHEBI:597326"/>
    </cofactor>
</comment>